<dbReference type="SUPFAM" id="SSF56112">
    <property type="entry name" value="Protein kinase-like (PK-like)"/>
    <property type="match status" value="1"/>
</dbReference>
<evidence type="ECO:0000313" key="4">
    <source>
        <dbReference type="EMBL" id="PQD93982.1"/>
    </source>
</evidence>
<sequence length="321" mass="36204">MTSHTVKRPCSFQIGTFITGKWHKNHYELRKELGFGANGIVYLAQSSKGIVAVKFSDNNATIASEVNVLKSFAKAQGDSLGPSLIDVDDYVVNGKVYPFYVMEFIKGDSLLVYLRKRGNEWLNVLSLQLLGQLEQLHQLGWVFGDLKPENLIIQWPEQRVRFIDVGGTTQQGRAIKEYTEYFDRGYWGLGGRKAEPSYDLFSLAMVMLTAAYGKRVPKAEGGLKELGERVKAKKELAVIEPVLMKAFAGKYASAREMKQELADTIHRKSSAYHRPVPVKMSRMQIRKVKGKQKKSGRMAETLFLILLVTLLYAIYMLGLIV</sequence>
<organism evidence="4 5">
    <name type="scientific">Pradoshia eiseniae</name>
    <dbReference type="NCBI Taxonomy" id="2064768"/>
    <lineage>
        <taxon>Bacteria</taxon>
        <taxon>Bacillati</taxon>
        <taxon>Bacillota</taxon>
        <taxon>Bacilli</taxon>
        <taxon>Bacillales</taxon>
        <taxon>Bacillaceae</taxon>
        <taxon>Pradoshia</taxon>
    </lineage>
</organism>
<gene>
    <name evidence="4" type="ORF">CYL18_17075</name>
</gene>
<dbReference type="SMART" id="SM00220">
    <property type="entry name" value="S_TKc"/>
    <property type="match status" value="1"/>
</dbReference>
<dbReference type="InterPro" id="IPR000719">
    <property type="entry name" value="Prot_kinase_dom"/>
</dbReference>
<evidence type="ECO:0000259" key="3">
    <source>
        <dbReference type="PROSITE" id="PS50011"/>
    </source>
</evidence>
<protein>
    <submittedName>
        <fullName evidence="4">Serine/threonine protein kinase</fullName>
    </submittedName>
</protein>
<comment type="caution">
    <text evidence="4">The sequence shown here is derived from an EMBL/GenBank/DDBJ whole genome shotgun (WGS) entry which is preliminary data.</text>
</comment>
<evidence type="ECO:0000256" key="1">
    <source>
        <dbReference type="PROSITE-ProRule" id="PRU10141"/>
    </source>
</evidence>
<accession>A0A2S7MVZ3</accession>
<keyword evidence="4" id="KW-0418">Kinase</keyword>
<name>A0A2S7MVZ3_9BACI</name>
<evidence type="ECO:0000256" key="2">
    <source>
        <dbReference type="SAM" id="Phobius"/>
    </source>
</evidence>
<dbReference type="GO" id="GO:0005524">
    <property type="term" value="F:ATP binding"/>
    <property type="evidence" value="ECO:0007669"/>
    <property type="project" value="UniProtKB-UniRule"/>
</dbReference>
<dbReference type="Pfam" id="PF00069">
    <property type="entry name" value="Pkinase"/>
    <property type="match status" value="1"/>
</dbReference>
<dbReference type="PROSITE" id="PS00107">
    <property type="entry name" value="PROTEIN_KINASE_ATP"/>
    <property type="match status" value="1"/>
</dbReference>
<dbReference type="GO" id="GO:0004674">
    <property type="term" value="F:protein serine/threonine kinase activity"/>
    <property type="evidence" value="ECO:0007669"/>
    <property type="project" value="UniProtKB-KW"/>
</dbReference>
<keyword evidence="1" id="KW-0547">Nucleotide-binding</keyword>
<dbReference type="PANTHER" id="PTHR44167">
    <property type="entry name" value="OVARIAN-SPECIFIC SERINE/THREONINE-PROTEIN KINASE LOK-RELATED"/>
    <property type="match status" value="1"/>
</dbReference>
<dbReference type="Gene3D" id="1.10.510.10">
    <property type="entry name" value="Transferase(Phosphotransferase) domain 1"/>
    <property type="match status" value="1"/>
</dbReference>
<dbReference type="OrthoDB" id="583109at2"/>
<keyword evidence="2" id="KW-0472">Membrane</keyword>
<keyword evidence="5" id="KW-1185">Reference proteome</keyword>
<keyword evidence="1" id="KW-0067">ATP-binding</keyword>
<feature type="domain" description="Protein kinase" evidence="3">
    <location>
        <begin position="27"/>
        <end position="269"/>
    </location>
</feature>
<keyword evidence="4" id="KW-0808">Transferase</keyword>
<dbReference type="GO" id="GO:0005737">
    <property type="term" value="C:cytoplasm"/>
    <property type="evidence" value="ECO:0007669"/>
    <property type="project" value="TreeGrafter"/>
</dbReference>
<keyword evidence="2" id="KW-0812">Transmembrane</keyword>
<evidence type="ECO:0000313" key="5">
    <source>
        <dbReference type="Proteomes" id="UP000239663"/>
    </source>
</evidence>
<dbReference type="InterPro" id="IPR017441">
    <property type="entry name" value="Protein_kinase_ATP_BS"/>
</dbReference>
<keyword evidence="4" id="KW-0723">Serine/threonine-protein kinase</keyword>
<dbReference type="EMBL" id="PKOZ01000017">
    <property type="protein sequence ID" value="PQD93982.1"/>
    <property type="molecule type" value="Genomic_DNA"/>
</dbReference>
<keyword evidence="2" id="KW-1133">Transmembrane helix</keyword>
<reference evidence="4 5" key="1">
    <citation type="submission" date="2017-12" db="EMBL/GenBank/DDBJ databases">
        <title>Taxonomic description and draft genome of Pradoshia cofamensis Gen. nov., sp. nov., a thermotolerant bacillale isolated from anterior gut of earthworm Eisenia fetida.</title>
        <authorList>
            <person name="Saha T."/>
            <person name="Chakraborty R."/>
        </authorList>
    </citation>
    <scope>NUCLEOTIDE SEQUENCE [LARGE SCALE GENOMIC DNA]</scope>
    <source>
        <strain evidence="4 5">EAG3</strain>
    </source>
</reference>
<dbReference type="AlphaFoldDB" id="A0A2S7MVZ3"/>
<dbReference type="InterPro" id="IPR011009">
    <property type="entry name" value="Kinase-like_dom_sf"/>
</dbReference>
<dbReference type="PANTHER" id="PTHR44167:SF18">
    <property type="entry name" value="PROTEIN KINASE DOMAIN-CONTAINING PROTEIN"/>
    <property type="match status" value="1"/>
</dbReference>
<feature type="binding site" evidence="1">
    <location>
        <position position="54"/>
    </location>
    <ligand>
        <name>ATP</name>
        <dbReference type="ChEBI" id="CHEBI:30616"/>
    </ligand>
</feature>
<proteinExistence type="predicted"/>
<dbReference type="PROSITE" id="PS50011">
    <property type="entry name" value="PROTEIN_KINASE_DOM"/>
    <property type="match status" value="1"/>
</dbReference>
<feature type="transmembrane region" description="Helical" evidence="2">
    <location>
        <begin position="301"/>
        <end position="320"/>
    </location>
</feature>
<dbReference type="Proteomes" id="UP000239663">
    <property type="component" value="Unassembled WGS sequence"/>
</dbReference>